<evidence type="ECO:0000313" key="1">
    <source>
        <dbReference type="EMBL" id="CAA9227886.1"/>
    </source>
</evidence>
<accession>A0A6J4HMZ6</accession>
<protein>
    <submittedName>
        <fullName evidence="1">Uncharacterized protein</fullName>
    </submittedName>
</protein>
<sequence length="52" mass="5525">MFAVHLEHAEADERLELTFHVVSTAFALCGGFGGSYPGGKAGSAHDMPTSWM</sequence>
<dbReference type="AlphaFoldDB" id="A0A6J4HMZ6"/>
<organism evidence="1">
    <name type="scientific">uncultured Chloroflexia bacterium</name>
    <dbReference type="NCBI Taxonomy" id="1672391"/>
    <lineage>
        <taxon>Bacteria</taxon>
        <taxon>Bacillati</taxon>
        <taxon>Chloroflexota</taxon>
        <taxon>Chloroflexia</taxon>
        <taxon>environmental samples</taxon>
    </lineage>
</organism>
<reference evidence="1" key="1">
    <citation type="submission" date="2020-02" db="EMBL/GenBank/DDBJ databases">
        <authorList>
            <person name="Meier V. D."/>
        </authorList>
    </citation>
    <scope>NUCLEOTIDE SEQUENCE</scope>
    <source>
        <strain evidence="1">AVDCRST_MAG93</strain>
    </source>
</reference>
<dbReference type="EMBL" id="CADCTR010000247">
    <property type="protein sequence ID" value="CAA9227886.1"/>
    <property type="molecule type" value="Genomic_DNA"/>
</dbReference>
<gene>
    <name evidence="1" type="ORF">AVDCRST_MAG93-756</name>
</gene>
<name>A0A6J4HMZ6_9CHLR</name>
<proteinExistence type="predicted"/>